<gene>
    <name evidence="2" type="ORF">DFP98_11682</name>
</gene>
<proteinExistence type="predicted"/>
<dbReference type="EMBL" id="QRDZ01000016">
    <property type="protein sequence ID" value="RED75280.1"/>
    <property type="molecule type" value="Genomic_DNA"/>
</dbReference>
<protein>
    <submittedName>
        <fullName evidence="2">DinB family protein</fullName>
    </submittedName>
</protein>
<evidence type="ECO:0000259" key="1">
    <source>
        <dbReference type="Pfam" id="PF12867"/>
    </source>
</evidence>
<dbReference type="SUPFAM" id="SSF109854">
    <property type="entry name" value="DinB/YfiT-like putative metalloenzymes"/>
    <property type="match status" value="1"/>
</dbReference>
<name>A0A3D9JMN5_9BACL</name>
<comment type="caution">
    <text evidence="2">The sequence shown here is derived from an EMBL/GenBank/DDBJ whole genome shotgun (WGS) entry which is preliminary data.</text>
</comment>
<dbReference type="AlphaFoldDB" id="A0A3D9JMN5"/>
<accession>A0A3D9JMN5</accession>
<dbReference type="Gene3D" id="1.20.120.450">
    <property type="entry name" value="dinb family like domain"/>
    <property type="match status" value="1"/>
</dbReference>
<evidence type="ECO:0000313" key="2">
    <source>
        <dbReference type="EMBL" id="RED75280.1"/>
    </source>
</evidence>
<evidence type="ECO:0000313" key="3">
    <source>
        <dbReference type="Proteomes" id="UP000256977"/>
    </source>
</evidence>
<keyword evidence="3" id="KW-1185">Reference proteome</keyword>
<organism evidence="2 3">
    <name type="scientific">Cohnella phaseoli</name>
    <dbReference type="NCBI Taxonomy" id="456490"/>
    <lineage>
        <taxon>Bacteria</taxon>
        <taxon>Bacillati</taxon>
        <taxon>Bacillota</taxon>
        <taxon>Bacilli</taxon>
        <taxon>Bacillales</taxon>
        <taxon>Paenibacillaceae</taxon>
        <taxon>Cohnella</taxon>
    </lineage>
</organism>
<feature type="domain" description="DinB-like" evidence="1">
    <location>
        <begin position="19"/>
        <end position="155"/>
    </location>
</feature>
<sequence length="160" mass="17938">MPDSKEILESFRCIIPWASRLGELDDSVWFKPIAEGKASTAEIISHLQNWDRYLITNVIPSVLGGDGIVFPDFDPFNSVAYDYAKSGIGRNQLLEEFCATRAELCDLLASIGDNALREPVTANGFELCPHTGTPYSLLYIIQEFIEHDQHHKVQIDKALL</sequence>
<dbReference type="InterPro" id="IPR034660">
    <property type="entry name" value="DinB/YfiT-like"/>
</dbReference>
<reference evidence="2 3" key="1">
    <citation type="submission" date="2018-07" db="EMBL/GenBank/DDBJ databases">
        <title>Genomic Encyclopedia of Type Strains, Phase III (KMG-III): the genomes of soil and plant-associated and newly described type strains.</title>
        <authorList>
            <person name="Whitman W."/>
        </authorList>
    </citation>
    <scope>NUCLEOTIDE SEQUENCE [LARGE SCALE GENOMIC DNA]</scope>
    <source>
        <strain evidence="2 3">CECT 7287</strain>
    </source>
</reference>
<dbReference type="Pfam" id="PF12867">
    <property type="entry name" value="DinB_2"/>
    <property type="match status" value="1"/>
</dbReference>
<dbReference type="InterPro" id="IPR024775">
    <property type="entry name" value="DinB-like"/>
</dbReference>
<dbReference type="RefSeq" id="WP_116062385.1">
    <property type="nucleotide sequence ID" value="NZ_QRDZ01000016.1"/>
</dbReference>
<dbReference type="Proteomes" id="UP000256977">
    <property type="component" value="Unassembled WGS sequence"/>
</dbReference>
<dbReference type="OrthoDB" id="2964295at2"/>